<dbReference type="FunFam" id="3.40.50.300:FF:000656">
    <property type="entry name" value="Leucine-rich repeat serine/threonine-protein kinase 2"/>
    <property type="match status" value="1"/>
</dbReference>
<comment type="catalytic activity">
    <reaction evidence="12">
        <text>L-seryl-[protein] + ATP = O-phospho-L-seryl-[protein] + ADP + H(+)</text>
        <dbReference type="Rhea" id="RHEA:17989"/>
        <dbReference type="Rhea" id="RHEA-COMP:9863"/>
        <dbReference type="Rhea" id="RHEA-COMP:11604"/>
        <dbReference type="ChEBI" id="CHEBI:15378"/>
        <dbReference type="ChEBI" id="CHEBI:29999"/>
        <dbReference type="ChEBI" id="CHEBI:30616"/>
        <dbReference type="ChEBI" id="CHEBI:83421"/>
        <dbReference type="ChEBI" id="CHEBI:456216"/>
        <dbReference type="EC" id="2.7.11.1"/>
    </reaction>
</comment>
<dbReference type="Pfam" id="PF00069">
    <property type="entry name" value="Pkinase"/>
    <property type="match status" value="1"/>
</dbReference>
<dbReference type="SUPFAM" id="SSF50978">
    <property type="entry name" value="WD40 repeat-like"/>
    <property type="match status" value="1"/>
</dbReference>
<dbReference type="InterPro" id="IPR016024">
    <property type="entry name" value="ARM-type_fold"/>
</dbReference>
<dbReference type="InterPro" id="IPR032675">
    <property type="entry name" value="LRR_dom_sf"/>
</dbReference>
<evidence type="ECO:0000256" key="10">
    <source>
        <dbReference type="ARBA" id="ARBA00023134"/>
    </source>
</evidence>
<dbReference type="Gene3D" id="3.40.50.300">
    <property type="entry name" value="P-loop containing nucleotide triphosphate hydrolases"/>
    <property type="match status" value="1"/>
</dbReference>
<dbReference type="InterPro" id="IPR005225">
    <property type="entry name" value="Small_GTP-bd"/>
</dbReference>
<dbReference type="InterPro" id="IPR003591">
    <property type="entry name" value="Leu-rich_rpt_typical-subtyp"/>
</dbReference>
<dbReference type="SUPFAM" id="SSF52540">
    <property type="entry name" value="P-loop containing nucleoside triphosphate hydrolases"/>
    <property type="match status" value="1"/>
</dbReference>
<evidence type="ECO:0000256" key="6">
    <source>
        <dbReference type="ARBA" id="ARBA00022737"/>
    </source>
</evidence>
<dbReference type="InterPro" id="IPR011009">
    <property type="entry name" value="Kinase-like_dom_sf"/>
</dbReference>
<dbReference type="Pfam" id="PF23748">
    <property type="entry name" value="Beta-prop_LRRK2"/>
    <property type="match status" value="3"/>
</dbReference>
<dbReference type="Pfam" id="PF25497">
    <property type="entry name" value="COR-B"/>
    <property type="match status" value="1"/>
</dbReference>
<feature type="binding site" evidence="13">
    <location>
        <position position="1913"/>
    </location>
    <ligand>
        <name>ATP</name>
        <dbReference type="ChEBI" id="CHEBI:30616"/>
    </ligand>
</feature>
<dbReference type="Pfam" id="PF08477">
    <property type="entry name" value="Roc"/>
    <property type="match status" value="1"/>
</dbReference>
<feature type="compositionally biased region" description="Gly residues" evidence="14">
    <location>
        <begin position="2377"/>
        <end position="2391"/>
    </location>
</feature>
<evidence type="ECO:0000256" key="2">
    <source>
        <dbReference type="ARBA" id="ARBA00012513"/>
    </source>
</evidence>
<comment type="catalytic activity">
    <reaction evidence="11">
        <text>L-threonyl-[protein] + ATP = O-phospho-L-threonyl-[protein] + ADP + H(+)</text>
        <dbReference type="Rhea" id="RHEA:46608"/>
        <dbReference type="Rhea" id="RHEA-COMP:11060"/>
        <dbReference type="Rhea" id="RHEA-COMP:11605"/>
        <dbReference type="ChEBI" id="CHEBI:15378"/>
        <dbReference type="ChEBI" id="CHEBI:30013"/>
        <dbReference type="ChEBI" id="CHEBI:30616"/>
        <dbReference type="ChEBI" id="CHEBI:61977"/>
        <dbReference type="ChEBI" id="CHEBI:456216"/>
        <dbReference type="EC" id="2.7.11.1"/>
    </reaction>
</comment>
<dbReference type="InterPro" id="IPR051420">
    <property type="entry name" value="Ser_Thr_Kinases_DiverseReg"/>
</dbReference>
<name>A0A8S4BHR3_9TELE</name>
<evidence type="ECO:0000256" key="13">
    <source>
        <dbReference type="PROSITE-ProRule" id="PRU10141"/>
    </source>
</evidence>
<dbReference type="Gene3D" id="1.10.510.10">
    <property type="entry name" value="Transferase(Phosphotransferase) domain 1"/>
    <property type="match status" value="1"/>
</dbReference>
<feature type="region of interest" description="Disordered" evidence="14">
    <location>
        <begin position="950"/>
        <end position="1003"/>
    </location>
</feature>
<evidence type="ECO:0000256" key="11">
    <source>
        <dbReference type="ARBA" id="ARBA00047899"/>
    </source>
</evidence>
<dbReference type="Pfam" id="PF23744">
    <property type="entry name" value="ARM_LRRK2"/>
    <property type="match status" value="1"/>
</dbReference>
<dbReference type="PROSITE" id="PS00108">
    <property type="entry name" value="PROTEIN_KINASE_ST"/>
    <property type="match status" value="1"/>
</dbReference>
<dbReference type="Gene3D" id="1.25.10.10">
    <property type="entry name" value="Leucine-rich Repeat Variant"/>
    <property type="match status" value="2"/>
</dbReference>
<dbReference type="InterPro" id="IPR015943">
    <property type="entry name" value="WD40/YVTN_repeat-like_dom_sf"/>
</dbReference>
<dbReference type="SMART" id="SM00369">
    <property type="entry name" value="LRR_TYP"/>
    <property type="match status" value="5"/>
</dbReference>
<dbReference type="Gene3D" id="3.30.70.1390">
    <property type="entry name" value="ROC domain from the Parkinson's disease-associated leucine-rich repeat kinase 2"/>
    <property type="match status" value="1"/>
</dbReference>
<dbReference type="Proteomes" id="UP000677803">
    <property type="component" value="Unassembled WGS sequence"/>
</dbReference>
<feature type="domain" description="Protein kinase" evidence="15">
    <location>
        <begin position="1886"/>
        <end position="2150"/>
    </location>
</feature>
<accession>A0A8S4BHR3</accession>
<dbReference type="SUPFAM" id="SSF48371">
    <property type="entry name" value="ARM repeat"/>
    <property type="match status" value="2"/>
</dbReference>
<evidence type="ECO:0000256" key="5">
    <source>
        <dbReference type="ARBA" id="ARBA00022679"/>
    </source>
</evidence>
<dbReference type="EMBL" id="CAJRST010022223">
    <property type="protein sequence ID" value="CAG5957586.1"/>
    <property type="molecule type" value="Genomic_DNA"/>
</dbReference>
<dbReference type="OrthoDB" id="8940716at2759"/>
<dbReference type="InterPro" id="IPR027417">
    <property type="entry name" value="P-loop_NTPase"/>
</dbReference>
<feature type="compositionally biased region" description="Polar residues" evidence="14">
    <location>
        <begin position="988"/>
        <end position="1003"/>
    </location>
</feature>
<feature type="region of interest" description="Disordered" evidence="14">
    <location>
        <begin position="2368"/>
        <end position="2393"/>
    </location>
</feature>
<evidence type="ECO:0000313" key="18">
    <source>
        <dbReference type="Proteomes" id="UP000677803"/>
    </source>
</evidence>
<keyword evidence="9 13" id="KW-0067">ATP-binding</keyword>
<dbReference type="FunFam" id="3.80.10.10:FF:000110">
    <property type="entry name" value="Leucine-rich repeat serine/threonine-protein kinase 2"/>
    <property type="match status" value="1"/>
</dbReference>
<keyword evidence="7 13" id="KW-0547">Nucleotide-binding</keyword>
<dbReference type="PANTHER" id="PTHR48005">
    <property type="entry name" value="LEUCINE RICH REPEAT KINASE 2"/>
    <property type="match status" value="1"/>
</dbReference>
<evidence type="ECO:0000256" key="1">
    <source>
        <dbReference type="ARBA" id="ARBA00001946"/>
    </source>
</evidence>
<dbReference type="PROSITE" id="PS51450">
    <property type="entry name" value="LRR"/>
    <property type="match status" value="2"/>
</dbReference>
<dbReference type="GO" id="GO:0005525">
    <property type="term" value="F:GTP binding"/>
    <property type="evidence" value="ECO:0007669"/>
    <property type="project" value="UniProtKB-KW"/>
</dbReference>
<dbReference type="GO" id="GO:0005524">
    <property type="term" value="F:ATP binding"/>
    <property type="evidence" value="ECO:0007669"/>
    <property type="project" value="UniProtKB-UniRule"/>
</dbReference>
<dbReference type="PROSITE" id="PS51424">
    <property type="entry name" value="ROC"/>
    <property type="match status" value="1"/>
</dbReference>
<evidence type="ECO:0000256" key="9">
    <source>
        <dbReference type="ARBA" id="ARBA00022840"/>
    </source>
</evidence>
<keyword evidence="3" id="KW-0723">Serine/threonine-protein kinase</keyword>
<evidence type="ECO:0000259" key="15">
    <source>
        <dbReference type="PROSITE" id="PS50011"/>
    </source>
</evidence>
<comment type="caution">
    <text evidence="17">The sequence shown here is derived from an EMBL/GenBank/DDBJ whole genome shotgun (WGS) entry which is preliminary data.</text>
</comment>
<dbReference type="EC" id="2.7.11.1" evidence="2"/>
<evidence type="ECO:0000256" key="4">
    <source>
        <dbReference type="ARBA" id="ARBA00022614"/>
    </source>
</evidence>
<dbReference type="SUPFAM" id="SSF52058">
    <property type="entry name" value="L domain-like"/>
    <property type="match status" value="1"/>
</dbReference>
<dbReference type="InterPro" id="IPR057263">
    <property type="entry name" value="COR-B"/>
</dbReference>
<dbReference type="GO" id="GO:0009966">
    <property type="term" value="P:regulation of signal transduction"/>
    <property type="evidence" value="ECO:0007669"/>
    <property type="project" value="UniProtKB-ARBA"/>
</dbReference>
<dbReference type="InterPro" id="IPR001611">
    <property type="entry name" value="Leu-rich_rpt"/>
</dbReference>
<dbReference type="NCBIfam" id="TIGR00231">
    <property type="entry name" value="small_GTP"/>
    <property type="match status" value="1"/>
</dbReference>
<protein>
    <recommendedName>
        <fullName evidence="2">non-specific serine/threonine protein kinase</fullName>
        <ecNumber evidence="2">2.7.11.1</ecNumber>
    </recommendedName>
</protein>
<dbReference type="PRINTS" id="PR00449">
    <property type="entry name" value="RASTRNSFRMNG"/>
</dbReference>
<evidence type="ECO:0000313" key="17">
    <source>
        <dbReference type="EMBL" id="CAG5957586.1"/>
    </source>
</evidence>
<dbReference type="Gene3D" id="2.130.10.10">
    <property type="entry name" value="YVTN repeat-like/Quinoprotein amine dehydrogenase"/>
    <property type="match status" value="1"/>
</dbReference>
<dbReference type="SUPFAM" id="SSF56112">
    <property type="entry name" value="Protein kinase-like (PK-like)"/>
    <property type="match status" value="1"/>
</dbReference>
<dbReference type="PANTHER" id="PTHR48005:SF13">
    <property type="entry name" value="SERINE_THREONINE-PROTEIN KINASE DDB_G0278509-RELATED"/>
    <property type="match status" value="1"/>
</dbReference>
<dbReference type="InterPro" id="IPR056597">
    <property type="entry name" value="ARM_LRRK2"/>
</dbReference>
<keyword evidence="10" id="KW-0342">GTP-binding</keyword>
<dbReference type="Pfam" id="PF23745">
    <property type="entry name" value="ANK_LRRK2"/>
    <property type="match status" value="1"/>
</dbReference>
<dbReference type="Pfam" id="PF16095">
    <property type="entry name" value="COR-A"/>
    <property type="match status" value="1"/>
</dbReference>
<dbReference type="InterPro" id="IPR017441">
    <property type="entry name" value="Protein_kinase_ATP_BS"/>
</dbReference>
<dbReference type="InterPro" id="IPR000719">
    <property type="entry name" value="Prot_kinase_dom"/>
</dbReference>
<dbReference type="InterPro" id="IPR056602">
    <property type="entry name" value="Beta-prop_LRRK2"/>
</dbReference>
<keyword evidence="8" id="KW-0418">Kinase</keyword>
<evidence type="ECO:0000256" key="14">
    <source>
        <dbReference type="SAM" id="MobiDB-lite"/>
    </source>
</evidence>
<evidence type="ECO:0000259" key="16">
    <source>
        <dbReference type="PROSITE" id="PS51424"/>
    </source>
</evidence>
<feature type="domain" description="Roc" evidence="16">
    <location>
        <begin position="1308"/>
        <end position="1489"/>
    </location>
</feature>
<dbReference type="GO" id="GO:0004674">
    <property type="term" value="F:protein serine/threonine kinase activity"/>
    <property type="evidence" value="ECO:0007669"/>
    <property type="project" value="UniProtKB-KW"/>
</dbReference>
<dbReference type="GO" id="GO:0005737">
    <property type="term" value="C:cytoplasm"/>
    <property type="evidence" value="ECO:0007669"/>
    <property type="project" value="UniProtKB-ARBA"/>
</dbReference>
<evidence type="ECO:0000256" key="12">
    <source>
        <dbReference type="ARBA" id="ARBA00048679"/>
    </source>
</evidence>
<sequence length="2696" mass="299128">MIDLNARQVFKQENYFLKTMVTKEELEERLKKLLVRLKTPQEDRQLSTLIQIIQDLLFLANADDAADLFEDKNVHVPLMVVLSTHSSSRRVQQEGWSLLCHLIEICPSTLEQLTKPLQEAKEWEILAVHQQVLKVLSQYSKDCGVVMVGLRVLALLLRSDMIPLLVLEEEEDVFGLLVQAMKTFPASEEVQLQGCEALLLLLDRVSDDHLVEFVENQDHVVVLSALQKFLDSPELLLPAMKVLLPLARPASNVEVLMSGGTRCYSAVIAAMDAFPEVEELQETGCCLIRRLTSESYYNILVLNGVQRVAVRACQTFPDNATLQSAALSCLADLTATIVENKAVAEQGLEEGEEAENRGKEEVDYMGLGWMEDCCTALELHAAEPAVQEAASWAIHNLLLHGAPVDPSEEEQDERTPVHRQLMAAMLLHSSSPSVFIAATSAIGTLITNNSESSSVHESELWRAEKWWQAGSQVDGGLAKGSRLLEGLSWMPQGDHWKMRKRTANLDELSMAMSQILSTMKVHNFQLEVQLEALQASLVFLCPDRSLREHGSSVVDPDMADVSLRVLKNQCVVEGAHTLYLEVLNRFIRSSTLQRCGLKVLSTLAECSGAVDLLCQQGAIDTVLHTLQMFPQEREIHYWGLTLLHYLVSKKKLSRMIVPVLASVVVTSLVQYREDSEMLLKCIQVALRMLDACSGAAAELQREDFDRHIFHRLREEIDQSISPLRKSMCVALSKMWCDSELHYSMLEKACLDGDTTMAECLMEMGADINRKSKTESLIYQVCERGGPLELVELLLSRGAQEQHVRRALTVSVRRGDGPAVIQLLARLGLDLNNAALCLGGFRLGRLDAAWLSPLLAEKARGHSLRASNSKGMSLARYIQSLQRSKSINCFSRLMSDQCLTSGYISDESDDSSFSMVSAEDCLFLCDDMESDGSDSVSGPLSLKSYNNSAEELRGESFKRKQGRRRHASAESGQTESEGSEPVQRRFGRSVSSQKLLGSGENSTALPKERERIRLLDLSGNELDSLSCLLDDIFELLSLPALNVLNVSKNCIGPELTFDPAVSCPSLKQLNLSFNKITAFPQKMGLTMEQLEELSMEGNSIVELRTPLCLPEIRLLDVSKNSIQEIFPNFLDGCPKLETFNASVNKISSLSQLPAKITAIKLANNSFSHIPEAILDLPNLRSVDMRTNDISVLPGPGLWSSSNIRELIFSQNCIKALDLSGPLHKWARLEKLHLSENQLSEIPPQIGSLEGLTSLDVSRNTGLRSFPDEMGKLGRLWDLPLEGLRLQLDLKLIGSKTKDIIRFLQQRLKKAVPYYRMKLIVVGNAGSGKTTLIHQLMKLKRSQPSAKHNAVGIHVLDWAIRERDKKKMVLNVWDFSGSEEFSGSHPHFLTSRALYLVVYNLSKGTSEVDALKPWLFNIKAVAPLSPVILVGTHTDMSEEWQLQACLCKVREELLNHQGFPTIRDYHMVSFCEDSDSIAKLRKAISREVTGFKVKGGSFFTPGSHTLTSALTQIQGQPVMGQLVPDSYVELERRLFQERSSVPPEFPVLRHHQLLQIIQESQLPLEEAELPHAVHFLSEVGILLHFDDPAFQLQELYFISPQWLCSILSQNLTLKSCGVWEQSKGVVQRSVVEKLLFETKCFPLSHLVQFFKLLEKFQIALPFGEDQLLVPGSLSKHRPEIELPHCENSEMIVRLYEMPYFPMDFWSRQISRLLEVSSCLLFGREKALRPNRIYWRRGIYLNWSPEAYCLVEAAAEEGNPSSFVRITVPSSRKGVGEASRKNGRMLLGQVVDHVDSVLEEWFPGLLNTDMHGNGEALLKRWALYSFEDGQEPSKILLEDLLSFSDNDFLLVNPDDPRCTLPISQIAPDLVLSDQPAGTILDSEELEVDMCQENRLGDGGFGTVYRGVYKNEEVAVKIFNKHASELYIYRLLRQELAVLGRLRHPSLVGLLASGSAPQVLVMELALRGSLDALFVHESSGLNQKLQHRIALQVADGLRYLHSAMIIYRDLKPHNVLLFNLKTDSEIIAKITDYGIAQYCCSMGVRSSEGTPGFRAPEVARGNVIYNQQADVFSFGLLLYDLLTCGERISDGMKFPSEFDEIAVQGKLPDPVEHYGCSPWPGFQALMKDCLRGNPLDRPTSAQARIETQQTEGLFGSVFDRLNSGEMLCLMRELRVPRAFSAECMAVSSGHSDGLRPAAWLGGGSSSQRRGYVAAVDLNTDAVTTQKVDTSPVLCLVTVQIPHQACDWLVAGTQSGSLLVISTQDLSTWHHLQSLSDAVTSLYFHLHPRRSQRKNYLLVGTADGVLSIYEDSVLMRENGEPVKTLSVGNVNTPLLCLGQSADPPDGRSVWAGCGARVLCLSTDYDVCKSIDTRPSLPSQQDPGGGAWRQSGRGGAGASPPWATVKALLLQGSAALWVGTRGGHLLLLELHQRQPLQVLAPGAASVRALASAFIRTYRRGGRGPPGGGRLQQRLVSGEACVSRVVVEKLVYLSKCGLSTVEVWDKRSERMVDCIDAAQIIRQAPPSPPPSLRHLFHLCDPGGGAWRQSGRGGAGASPPWATVKALLLQGSAALWVGTRGGHLLLLELHQRQPLQVLAPGAASVRALASAFIRTYRRGGRGPPGGAGCRTRAGPGLVSAARQETLNWKNVVLVLARRFPQDKNEESVLMVWNSTLPMEVKELKKHCQKRERMASRMRETLHQA</sequence>
<evidence type="ECO:0000256" key="7">
    <source>
        <dbReference type="ARBA" id="ARBA00022741"/>
    </source>
</evidence>
<dbReference type="SUPFAM" id="SSF48403">
    <property type="entry name" value="Ankyrin repeat"/>
    <property type="match status" value="1"/>
</dbReference>
<evidence type="ECO:0000256" key="3">
    <source>
        <dbReference type="ARBA" id="ARBA00022527"/>
    </source>
</evidence>
<dbReference type="PROSITE" id="PS50011">
    <property type="entry name" value="PROTEIN_KINASE_DOM"/>
    <property type="match status" value="1"/>
</dbReference>
<keyword evidence="5" id="KW-0808">Transferase</keyword>
<dbReference type="SMART" id="SM00220">
    <property type="entry name" value="S_TKc"/>
    <property type="match status" value="1"/>
</dbReference>
<dbReference type="InterPro" id="IPR011989">
    <property type="entry name" value="ARM-like"/>
</dbReference>
<dbReference type="SMART" id="SM00364">
    <property type="entry name" value="LRR_BAC"/>
    <property type="match status" value="5"/>
</dbReference>
<dbReference type="PROSITE" id="PS00107">
    <property type="entry name" value="PROTEIN_KINASE_ATP"/>
    <property type="match status" value="1"/>
</dbReference>
<dbReference type="InterPro" id="IPR032171">
    <property type="entry name" value="COR-A"/>
</dbReference>
<comment type="cofactor">
    <cofactor evidence="1">
        <name>Mg(2+)</name>
        <dbReference type="ChEBI" id="CHEBI:18420"/>
    </cofactor>
</comment>
<keyword evidence="18" id="KW-1185">Reference proteome</keyword>
<dbReference type="InterPro" id="IPR008271">
    <property type="entry name" value="Ser/Thr_kinase_AS"/>
</dbReference>
<dbReference type="GO" id="GO:0007154">
    <property type="term" value="P:cell communication"/>
    <property type="evidence" value="ECO:0007669"/>
    <property type="project" value="UniProtKB-ARBA"/>
</dbReference>
<proteinExistence type="predicted"/>
<dbReference type="InterPro" id="IPR036770">
    <property type="entry name" value="Ankyrin_rpt-contain_sf"/>
</dbReference>
<organism evidence="17 18">
    <name type="scientific">Menidia menidia</name>
    <name type="common">Atlantic silverside</name>
    <dbReference type="NCBI Taxonomy" id="238744"/>
    <lineage>
        <taxon>Eukaryota</taxon>
        <taxon>Metazoa</taxon>
        <taxon>Chordata</taxon>
        <taxon>Craniata</taxon>
        <taxon>Vertebrata</taxon>
        <taxon>Euteleostomi</taxon>
        <taxon>Actinopterygii</taxon>
        <taxon>Neopterygii</taxon>
        <taxon>Teleostei</taxon>
        <taxon>Neoteleostei</taxon>
        <taxon>Acanthomorphata</taxon>
        <taxon>Ovalentaria</taxon>
        <taxon>Atherinomorphae</taxon>
        <taxon>Atheriniformes</taxon>
        <taxon>Atherinopsidae</taxon>
        <taxon>Menidiinae</taxon>
        <taxon>Menidia</taxon>
    </lineage>
</organism>
<dbReference type="InterPro" id="IPR020859">
    <property type="entry name" value="ROC"/>
</dbReference>
<keyword evidence="4" id="KW-0433">Leucine-rich repeat</keyword>
<gene>
    <name evidence="17" type="ORF">MMEN_LOCUS14530</name>
</gene>
<evidence type="ECO:0000256" key="8">
    <source>
        <dbReference type="ARBA" id="ARBA00022777"/>
    </source>
</evidence>
<dbReference type="Gene3D" id="3.80.10.10">
    <property type="entry name" value="Ribonuclease Inhibitor"/>
    <property type="match status" value="2"/>
</dbReference>
<dbReference type="InterPro" id="IPR036322">
    <property type="entry name" value="WD40_repeat_dom_sf"/>
</dbReference>
<dbReference type="InterPro" id="IPR056593">
    <property type="entry name" value="ANK_LRRK2"/>
</dbReference>
<reference evidence="17" key="1">
    <citation type="submission" date="2021-05" db="EMBL/GenBank/DDBJ databases">
        <authorList>
            <person name="Tigano A."/>
        </authorList>
    </citation>
    <scope>NUCLEOTIDE SEQUENCE</scope>
</reference>
<keyword evidence="6" id="KW-0677">Repeat</keyword>